<dbReference type="OrthoDB" id="10267127at2759"/>
<dbReference type="InterPro" id="IPR004843">
    <property type="entry name" value="Calcineurin-like_PHP"/>
</dbReference>
<name>A0A066X4N9_COLSU</name>
<dbReference type="Pfam" id="PF13649">
    <property type="entry name" value="Methyltransf_25"/>
    <property type="match status" value="1"/>
</dbReference>
<evidence type="ECO:0000259" key="4">
    <source>
        <dbReference type="Pfam" id="PF13649"/>
    </source>
</evidence>
<proteinExistence type="predicted"/>
<evidence type="ECO:0000259" key="3">
    <source>
        <dbReference type="Pfam" id="PF12417"/>
    </source>
</evidence>
<dbReference type="InterPro" id="IPR029063">
    <property type="entry name" value="SAM-dependent_MTases_sf"/>
</dbReference>
<protein>
    <submittedName>
        <fullName evidence="5">Putative calcineurin-like phosphoesterase</fullName>
    </submittedName>
</protein>
<accession>A0A066X4N9</accession>
<dbReference type="SUPFAM" id="SSF53335">
    <property type="entry name" value="S-adenosyl-L-methionine-dependent methyltransferases"/>
    <property type="match status" value="1"/>
</dbReference>
<dbReference type="PANTHER" id="PTHR40780:SF3">
    <property type="entry name" value="DUF3669 DOMAIN-CONTAINING PROTEIN"/>
    <property type="match status" value="1"/>
</dbReference>
<dbReference type="AlphaFoldDB" id="A0A066X4N9"/>
<dbReference type="InterPro" id="IPR041698">
    <property type="entry name" value="Methyltransf_25"/>
</dbReference>
<evidence type="ECO:0000256" key="1">
    <source>
        <dbReference type="SAM" id="MobiDB-lite"/>
    </source>
</evidence>
<evidence type="ECO:0000313" key="5">
    <source>
        <dbReference type="EMBL" id="KDN60990.1"/>
    </source>
</evidence>
<dbReference type="InterPro" id="IPR022137">
    <property type="entry name" value="Znf_prot_DUF3669"/>
</dbReference>
<dbReference type="PANTHER" id="PTHR40780">
    <property type="entry name" value="DUF3669 DOMAIN-CONTAINING PROTEIN"/>
    <property type="match status" value="1"/>
</dbReference>
<keyword evidence="6" id="KW-1185">Reference proteome</keyword>
<dbReference type="EMBL" id="JMSE01001448">
    <property type="protein sequence ID" value="KDN60990.1"/>
    <property type="molecule type" value="Genomic_DNA"/>
</dbReference>
<dbReference type="Pfam" id="PF12417">
    <property type="entry name" value="DUF3669"/>
    <property type="match status" value="1"/>
</dbReference>
<dbReference type="InterPro" id="IPR029052">
    <property type="entry name" value="Metallo-depent_PP-like"/>
</dbReference>
<dbReference type="Gene3D" id="3.60.21.10">
    <property type="match status" value="1"/>
</dbReference>
<feature type="domain" description="Methyltransferase" evidence="4">
    <location>
        <begin position="610"/>
        <end position="712"/>
    </location>
</feature>
<organism evidence="5 6">
    <name type="scientific">Colletotrichum sublineola</name>
    <name type="common">Sorghum anthracnose fungus</name>
    <dbReference type="NCBI Taxonomy" id="1173701"/>
    <lineage>
        <taxon>Eukaryota</taxon>
        <taxon>Fungi</taxon>
        <taxon>Dikarya</taxon>
        <taxon>Ascomycota</taxon>
        <taxon>Pezizomycotina</taxon>
        <taxon>Sordariomycetes</taxon>
        <taxon>Hypocreomycetidae</taxon>
        <taxon>Glomerellales</taxon>
        <taxon>Glomerellaceae</taxon>
        <taxon>Colletotrichum</taxon>
        <taxon>Colletotrichum graminicola species complex</taxon>
    </lineage>
</organism>
<evidence type="ECO:0000259" key="2">
    <source>
        <dbReference type="Pfam" id="PF00149"/>
    </source>
</evidence>
<dbReference type="Gene3D" id="3.40.50.150">
    <property type="entry name" value="Vaccinia Virus protein VP39"/>
    <property type="match status" value="1"/>
</dbReference>
<sequence>MGSTLTQQGVQELVRDLDPLLSPSAEPSASRRRLVIVGDVHGHLSKLKTLLGNIGFDKASGDHLVLTGDLINKGPDGPGVVQLAMDHGATAVRGNNEDRVLAAHRLLHLGRVPSVPDNGGGDGRPPFENSSAPLPPDIPYAVSSDFVTATQLSDAQVAWLSSLPLILRVGPLRGAVSPPWNAGSVVVVHGGLVPSLILEEQDAWAVMNMRSLVFPSSEPRSDAVQEALTKRLRDRWCRRLAFQVTRDEKVDAAALPSVTASEGSVEGTKPSPNRAQDVVPIEAEDGKLWRDAWNETQNLIGTPAQRTVVVSLWFSLGCFIGENPDEVADDANNAHCLARPYLGRRKHRGTITDESKPRRLRFYSLRNLPLHADQMEDLGLDLESYALVMADTLAFLHWSAGVDANDVEFVLAQGRPDAKPEAEAPSSASADFQTTALGSHSMWILDFDCCRKMTMDEAGIKQACKSFWRNDPYYPRPGSDSKNDQRLWDAFQGRFLETSGRLLEGESEAVRQLPQRLVKLIVHFVITWPVIAKSRGQWKNHYPEIGSPMSEHHGQEPGSVMTMKSLVETWYDSRAEIEEHRLDEGRLEFEVTMRVIGSCIAGLQIENVKILDIGGGPGRYAIELAKQGHAITLNDLSAKHLEMAKGNAEKEKVGLVAIVHANALDIAQHASLQDSQGSFDIVLCLGPLYHLLATEERATVINNSIVMAKPGGYVLLAHVSIFAHLRDMARHDPSRLAREWGFYQDYLRHGHYTRNPNTESFHTYPAALEKELQAFERQVTVERVVSCEGFLGFDGARGLAKLDDAELGRWVDVIMASAEERETLNSADHLLVVLRKL</sequence>
<dbReference type="Pfam" id="PF00149">
    <property type="entry name" value="Metallophos"/>
    <property type="match status" value="1"/>
</dbReference>
<dbReference type="eggNOG" id="KOG0371">
    <property type="taxonomic scope" value="Eukaryota"/>
</dbReference>
<evidence type="ECO:0000313" key="6">
    <source>
        <dbReference type="Proteomes" id="UP000027238"/>
    </source>
</evidence>
<feature type="region of interest" description="Disordered" evidence="1">
    <location>
        <begin position="112"/>
        <end position="134"/>
    </location>
</feature>
<feature type="domain" description="Calcineurin-like phosphoesterase" evidence="2">
    <location>
        <begin position="33"/>
        <end position="226"/>
    </location>
</feature>
<feature type="domain" description="DUF3669" evidence="3">
    <location>
        <begin position="442"/>
        <end position="505"/>
    </location>
</feature>
<comment type="caution">
    <text evidence="5">The sequence shown here is derived from an EMBL/GenBank/DDBJ whole genome shotgun (WGS) entry which is preliminary data.</text>
</comment>
<dbReference type="HOGENOM" id="CLU_339472_0_0_1"/>
<dbReference type="SUPFAM" id="SSF56300">
    <property type="entry name" value="Metallo-dependent phosphatases"/>
    <property type="match status" value="1"/>
</dbReference>
<dbReference type="STRING" id="1173701.A0A066X4N9"/>
<gene>
    <name evidence="5" type="ORF">CSUB01_01127</name>
</gene>
<dbReference type="Proteomes" id="UP000027238">
    <property type="component" value="Unassembled WGS sequence"/>
</dbReference>
<reference evidence="6" key="1">
    <citation type="journal article" date="2014" name="Genome Announc.">
        <title>Draft genome sequence of Colletotrichum sublineola, a destructive pathogen of cultivated sorghum.</title>
        <authorList>
            <person name="Baroncelli R."/>
            <person name="Sanz-Martin J.M."/>
            <person name="Rech G.E."/>
            <person name="Sukno S.A."/>
            <person name="Thon M.R."/>
        </authorList>
    </citation>
    <scope>NUCLEOTIDE SEQUENCE [LARGE SCALE GENOMIC DNA]</scope>
    <source>
        <strain evidence="6">TX430BB</strain>
    </source>
</reference>
<dbReference type="CDD" id="cd02440">
    <property type="entry name" value="AdoMet_MTases"/>
    <property type="match status" value="1"/>
</dbReference>
<dbReference type="GO" id="GO:0016787">
    <property type="term" value="F:hydrolase activity"/>
    <property type="evidence" value="ECO:0007669"/>
    <property type="project" value="InterPro"/>
</dbReference>